<evidence type="ECO:0000313" key="1">
    <source>
        <dbReference type="EMBL" id="AHH06065.1"/>
    </source>
</evidence>
<geneLocation type="plasmid" evidence="1">
    <name>unnamed</name>
</geneLocation>
<gene>
    <name evidence="1" type="ORF">BOM_1522</name>
</gene>
<protein>
    <submittedName>
        <fullName evidence="1">Uncharacterized protein</fullName>
    </submittedName>
</protein>
<organism evidence="1">
    <name type="scientific">Borrelia miyamotoi FR64b</name>
    <dbReference type="NCBI Taxonomy" id="1292392"/>
    <lineage>
        <taxon>Bacteria</taxon>
        <taxon>Pseudomonadati</taxon>
        <taxon>Spirochaetota</taxon>
        <taxon>Spirochaetia</taxon>
        <taxon>Spirochaetales</taxon>
        <taxon>Borreliaceae</taxon>
        <taxon>Borrelia</taxon>
    </lineage>
</organism>
<dbReference type="EMBL" id="CP004266">
    <property type="protein sequence ID" value="AHH06065.1"/>
    <property type="molecule type" value="Genomic_DNA"/>
</dbReference>
<keyword evidence="1" id="KW-0614">Plasmid</keyword>
<name>W5SCS7_9SPIR</name>
<proteinExistence type="predicted"/>
<dbReference type="AlphaFoldDB" id="W5SCS7"/>
<dbReference type="HOGENOM" id="CLU_144861_0_0_12"/>
<sequence>MYLKDYSLKKVNFEVFCEQCGEKVKLNKSVCSNCQSKLGDLECPNCMYVGVVSGFENGCPRCSYSPFEELKETPFKRKHKVRMNSYLNNNVFLRSRFNFGFHVNVMLYLFASFLMVSFLMYILFF</sequence>
<accession>W5SCS7</accession>
<dbReference type="PATRIC" id="fig|1292392.3.peg.207"/>
<reference evidence="1" key="1">
    <citation type="submission" date="2013-02" db="EMBL/GenBank/DDBJ databases">
        <title>Comparative genomics of Borrelia species.</title>
        <authorList>
            <person name="Schwan T.G."/>
            <person name="Raffel S.J."/>
            <person name="Porcella S.F."/>
        </authorList>
    </citation>
    <scope>NUCLEOTIDE SEQUENCE</scope>
    <source>
        <strain evidence="1">FR64b</strain>
        <plasmid evidence="1">unnamed</plasmid>
    </source>
</reference>